<reference evidence="1" key="1">
    <citation type="submission" date="2018-05" db="EMBL/GenBank/DDBJ databases">
        <authorList>
            <person name="Lanie J.A."/>
            <person name="Ng W.-L."/>
            <person name="Kazmierczak K.M."/>
            <person name="Andrzejewski T.M."/>
            <person name="Davidsen T.M."/>
            <person name="Wayne K.J."/>
            <person name="Tettelin H."/>
            <person name="Glass J.I."/>
            <person name="Rusch D."/>
            <person name="Podicherti R."/>
            <person name="Tsui H.-C.T."/>
            <person name="Winkler M.E."/>
        </authorList>
    </citation>
    <scope>NUCLEOTIDE SEQUENCE</scope>
</reference>
<evidence type="ECO:0000313" key="1">
    <source>
        <dbReference type="EMBL" id="SVC49882.1"/>
    </source>
</evidence>
<organism evidence="1">
    <name type="scientific">marine metagenome</name>
    <dbReference type="NCBI Taxonomy" id="408172"/>
    <lineage>
        <taxon>unclassified sequences</taxon>
        <taxon>metagenomes</taxon>
        <taxon>ecological metagenomes</taxon>
    </lineage>
</organism>
<dbReference type="EMBL" id="UINC01094551">
    <property type="protein sequence ID" value="SVC49882.1"/>
    <property type="molecule type" value="Genomic_DNA"/>
</dbReference>
<name>A0A382MR01_9ZZZZ</name>
<proteinExistence type="predicted"/>
<dbReference type="AlphaFoldDB" id="A0A382MR01"/>
<protein>
    <submittedName>
        <fullName evidence="1">Uncharacterized protein</fullName>
    </submittedName>
</protein>
<accession>A0A382MR01</accession>
<gene>
    <name evidence="1" type="ORF">METZ01_LOCUS302736</name>
</gene>
<sequence length="123" mass="14475">MVNEDGFFSTVQDRKDSGWVYVRGRSETDLEEFVAVAQPAAGETSWEPEVVNTPSRDYAWRVHTPREVWANYLVAKANDLGYGNFKSHCADRWIAEDRDYTRERLELLHDAWMLLNHWPDYHL</sequence>